<organism evidence="11 12">
    <name type="scientific">Thamnocephalis sphaerospora</name>
    <dbReference type="NCBI Taxonomy" id="78915"/>
    <lineage>
        <taxon>Eukaryota</taxon>
        <taxon>Fungi</taxon>
        <taxon>Fungi incertae sedis</taxon>
        <taxon>Zoopagomycota</taxon>
        <taxon>Zoopagomycotina</taxon>
        <taxon>Zoopagomycetes</taxon>
        <taxon>Zoopagales</taxon>
        <taxon>Sigmoideomycetaceae</taxon>
        <taxon>Thamnocephalis</taxon>
    </lineage>
</organism>
<evidence type="ECO:0000256" key="5">
    <source>
        <dbReference type="ARBA" id="ARBA00022792"/>
    </source>
</evidence>
<dbReference type="SUPFAM" id="SSF81406">
    <property type="entry name" value="Mitochondrial cytochrome c oxidase subunit IV"/>
    <property type="match status" value="1"/>
</dbReference>
<name>A0A4P9XXC1_9FUNG</name>
<dbReference type="FunFam" id="1.10.442.10:FF:000002">
    <property type="entry name" value="Cytochrome c oxidase subunit V"/>
    <property type="match status" value="1"/>
</dbReference>
<proteinExistence type="inferred from homology"/>
<dbReference type="STRING" id="78915.A0A4P9XXC1"/>
<sequence length="156" mass="17275">MNHLRNTAVRTLRAAPRRAQSTSVSAANIESTWSSLTAEQRATLERQLDQRMAGDWKALSLDEKKAAYYIAFGPHGAREPLHKPGFTAKVLTGVTVCVGISTAIFAYARSRAIETPHTMSKEWREKTNEYMVEQKANPHTGMAAPDYTGKGFSGKY</sequence>
<evidence type="ECO:0000256" key="1">
    <source>
        <dbReference type="ARBA" id="ARBA00004434"/>
    </source>
</evidence>
<keyword evidence="7" id="KW-1133">Transmembrane helix</keyword>
<dbReference type="InterPro" id="IPR004203">
    <property type="entry name" value="Cyt_c_oxidase_su4_fam"/>
</dbReference>
<dbReference type="GO" id="GO:0045277">
    <property type="term" value="C:respiratory chain complex IV"/>
    <property type="evidence" value="ECO:0007669"/>
    <property type="project" value="InterPro"/>
</dbReference>
<evidence type="ECO:0000256" key="3">
    <source>
        <dbReference type="ARBA" id="ARBA00008135"/>
    </source>
</evidence>
<comment type="similarity">
    <text evidence="3">Belongs to the cytochrome c oxidase IV family.</text>
</comment>
<dbReference type="PANTHER" id="PTHR10707">
    <property type="entry name" value="CYTOCHROME C OXIDASE SUBUNIT IV"/>
    <property type="match status" value="1"/>
</dbReference>
<dbReference type="OrthoDB" id="186013at2759"/>
<dbReference type="CDD" id="cd00922">
    <property type="entry name" value="Cyt_c_Oxidase_IV"/>
    <property type="match status" value="1"/>
</dbReference>
<dbReference type="GO" id="GO:0006123">
    <property type="term" value="P:mitochondrial electron transport, cytochrome c to oxygen"/>
    <property type="evidence" value="ECO:0007669"/>
    <property type="project" value="InterPro"/>
</dbReference>
<dbReference type="EMBL" id="KZ992442">
    <property type="protein sequence ID" value="RKP10672.1"/>
    <property type="molecule type" value="Genomic_DNA"/>
</dbReference>
<evidence type="ECO:0000256" key="2">
    <source>
        <dbReference type="ARBA" id="ARBA00004673"/>
    </source>
</evidence>
<protein>
    <submittedName>
        <fullName evidence="11">Cytochrome c oxidase subunit IV</fullName>
    </submittedName>
</protein>
<evidence type="ECO:0000256" key="9">
    <source>
        <dbReference type="ARBA" id="ARBA00023128"/>
    </source>
</evidence>
<keyword evidence="10" id="KW-0472">Membrane</keyword>
<reference evidence="12" key="1">
    <citation type="journal article" date="2018" name="Nat. Microbiol.">
        <title>Leveraging single-cell genomics to expand the fungal tree of life.</title>
        <authorList>
            <person name="Ahrendt S.R."/>
            <person name="Quandt C.A."/>
            <person name="Ciobanu D."/>
            <person name="Clum A."/>
            <person name="Salamov A."/>
            <person name="Andreopoulos B."/>
            <person name="Cheng J.F."/>
            <person name="Woyke T."/>
            <person name="Pelin A."/>
            <person name="Henrissat B."/>
            <person name="Reynolds N.K."/>
            <person name="Benny G.L."/>
            <person name="Smith M.E."/>
            <person name="James T.Y."/>
            <person name="Grigoriev I.V."/>
        </authorList>
    </citation>
    <scope>NUCLEOTIDE SEQUENCE [LARGE SCALE GENOMIC DNA]</scope>
    <source>
        <strain evidence="12">RSA 1356</strain>
    </source>
</reference>
<dbReference type="PANTHER" id="PTHR10707:SF10">
    <property type="entry name" value="CYTOCHROME C OXIDASE SUBUNIT 4"/>
    <property type="match status" value="1"/>
</dbReference>
<accession>A0A4P9XXC1</accession>
<keyword evidence="9" id="KW-0496">Mitochondrion</keyword>
<comment type="subcellular location">
    <subcellularLocation>
        <location evidence="1">Mitochondrion inner membrane</location>
        <topology evidence="1">Single-pass membrane protein</topology>
    </subcellularLocation>
</comment>
<keyword evidence="4" id="KW-0812">Transmembrane</keyword>
<dbReference type="AlphaFoldDB" id="A0A4P9XXC1"/>
<dbReference type="Proteomes" id="UP000271241">
    <property type="component" value="Unassembled WGS sequence"/>
</dbReference>
<dbReference type="InterPro" id="IPR036639">
    <property type="entry name" value="Cyt_c_oxidase_su4_sf"/>
</dbReference>
<keyword evidence="12" id="KW-1185">Reference proteome</keyword>
<evidence type="ECO:0000256" key="6">
    <source>
        <dbReference type="ARBA" id="ARBA00022946"/>
    </source>
</evidence>
<evidence type="ECO:0000313" key="12">
    <source>
        <dbReference type="Proteomes" id="UP000271241"/>
    </source>
</evidence>
<evidence type="ECO:0000256" key="10">
    <source>
        <dbReference type="ARBA" id="ARBA00023136"/>
    </source>
</evidence>
<evidence type="ECO:0000256" key="7">
    <source>
        <dbReference type="ARBA" id="ARBA00022989"/>
    </source>
</evidence>
<keyword evidence="6" id="KW-0809">Transit peptide</keyword>
<dbReference type="GO" id="GO:0005743">
    <property type="term" value="C:mitochondrial inner membrane"/>
    <property type="evidence" value="ECO:0007669"/>
    <property type="project" value="UniProtKB-SubCell"/>
</dbReference>
<evidence type="ECO:0000256" key="8">
    <source>
        <dbReference type="ARBA" id="ARBA00023002"/>
    </source>
</evidence>
<evidence type="ECO:0000313" key="11">
    <source>
        <dbReference type="EMBL" id="RKP10672.1"/>
    </source>
</evidence>
<evidence type="ECO:0000256" key="4">
    <source>
        <dbReference type="ARBA" id="ARBA00022692"/>
    </source>
</evidence>
<keyword evidence="5" id="KW-0999">Mitochondrion inner membrane</keyword>
<dbReference type="GO" id="GO:0016491">
    <property type="term" value="F:oxidoreductase activity"/>
    <property type="evidence" value="ECO:0007669"/>
    <property type="project" value="UniProtKB-KW"/>
</dbReference>
<dbReference type="Pfam" id="PF02936">
    <property type="entry name" value="COX4"/>
    <property type="match status" value="1"/>
</dbReference>
<dbReference type="Gene3D" id="1.10.442.10">
    <property type="entry name" value="Cytochrome c oxidase subunit IV"/>
    <property type="match status" value="1"/>
</dbReference>
<comment type="pathway">
    <text evidence="2">Energy metabolism; oxidative phosphorylation.</text>
</comment>
<keyword evidence="8" id="KW-0560">Oxidoreductase</keyword>
<gene>
    <name evidence="11" type="ORF">THASP1DRAFT_12539</name>
</gene>